<dbReference type="GO" id="GO:0004581">
    <property type="term" value="F:dolichyl-phosphate beta-glucosyltransferase activity"/>
    <property type="evidence" value="ECO:0007669"/>
    <property type="project" value="UniProtKB-EC"/>
</dbReference>
<dbReference type="Pfam" id="PF00535">
    <property type="entry name" value="Glycos_transf_2"/>
    <property type="match status" value="1"/>
</dbReference>
<dbReference type="GO" id="GO:0005789">
    <property type="term" value="C:endoplasmic reticulum membrane"/>
    <property type="evidence" value="ECO:0007669"/>
    <property type="project" value="UniProtKB-SubCell"/>
</dbReference>
<feature type="transmembrane region" description="Helical" evidence="14">
    <location>
        <begin position="6"/>
        <end position="28"/>
    </location>
</feature>
<dbReference type="EMBL" id="JARGDH010000001">
    <property type="protein sequence ID" value="KAL0278546.1"/>
    <property type="molecule type" value="Genomic_DNA"/>
</dbReference>
<evidence type="ECO:0000256" key="8">
    <source>
        <dbReference type="ARBA" id="ARBA00022824"/>
    </source>
</evidence>
<evidence type="ECO:0000256" key="5">
    <source>
        <dbReference type="ARBA" id="ARBA00022676"/>
    </source>
</evidence>
<dbReference type="AlphaFoldDB" id="A0AAW2I9Q6"/>
<evidence type="ECO:0000256" key="14">
    <source>
        <dbReference type="SAM" id="Phobius"/>
    </source>
</evidence>
<dbReference type="SUPFAM" id="SSF53448">
    <property type="entry name" value="Nucleotide-diphospho-sugar transferases"/>
    <property type="match status" value="1"/>
</dbReference>
<reference evidence="16" key="1">
    <citation type="journal article" date="2024" name="Gigascience">
        <title>Chromosome-level genome of the poultry shaft louse Menopon gallinae provides insight into the host-switching and adaptive evolution of parasitic lice.</title>
        <authorList>
            <person name="Xu Y."/>
            <person name="Ma L."/>
            <person name="Liu S."/>
            <person name="Liang Y."/>
            <person name="Liu Q."/>
            <person name="He Z."/>
            <person name="Tian L."/>
            <person name="Duan Y."/>
            <person name="Cai W."/>
            <person name="Li H."/>
            <person name="Song F."/>
        </authorList>
    </citation>
    <scope>NUCLEOTIDE SEQUENCE</scope>
    <source>
        <strain evidence="16">Cailab_2023a</strain>
    </source>
</reference>
<evidence type="ECO:0000256" key="3">
    <source>
        <dbReference type="ARBA" id="ARBA00006739"/>
    </source>
</evidence>
<accession>A0AAW2I9Q6</accession>
<comment type="similarity">
    <text evidence="3">Belongs to the glycosyltransferase 2 family.</text>
</comment>
<dbReference type="PANTHER" id="PTHR10859:SF91">
    <property type="entry name" value="DOLICHYL-PHOSPHATE BETA-GLUCOSYLTRANSFERASE"/>
    <property type="match status" value="1"/>
</dbReference>
<evidence type="ECO:0000256" key="7">
    <source>
        <dbReference type="ARBA" id="ARBA00022692"/>
    </source>
</evidence>
<evidence type="ECO:0000259" key="15">
    <source>
        <dbReference type="Pfam" id="PF00535"/>
    </source>
</evidence>
<dbReference type="PANTHER" id="PTHR10859">
    <property type="entry name" value="GLYCOSYL TRANSFERASE"/>
    <property type="match status" value="1"/>
</dbReference>
<keyword evidence="6" id="KW-0808">Transferase</keyword>
<dbReference type="Gene3D" id="3.90.550.10">
    <property type="entry name" value="Spore Coat Polysaccharide Biosynthesis Protein SpsA, Chain A"/>
    <property type="match status" value="1"/>
</dbReference>
<evidence type="ECO:0000256" key="10">
    <source>
        <dbReference type="ARBA" id="ARBA00022989"/>
    </source>
</evidence>
<evidence type="ECO:0000256" key="11">
    <source>
        <dbReference type="ARBA" id="ARBA00023136"/>
    </source>
</evidence>
<name>A0AAW2I9Q6_9NEOP</name>
<comment type="subcellular location">
    <subcellularLocation>
        <location evidence="1">Endoplasmic reticulum membrane</location>
        <topology evidence="1">Single-pass membrane protein</topology>
    </subcellularLocation>
</comment>
<organism evidence="16">
    <name type="scientific">Menopon gallinae</name>
    <name type="common">poultry shaft louse</name>
    <dbReference type="NCBI Taxonomy" id="328185"/>
    <lineage>
        <taxon>Eukaryota</taxon>
        <taxon>Metazoa</taxon>
        <taxon>Ecdysozoa</taxon>
        <taxon>Arthropoda</taxon>
        <taxon>Hexapoda</taxon>
        <taxon>Insecta</taxon>
        <taxon>Pterygota</taxon>
        <taxon>Neoptera</taxon>
        <taxon>Paraneoptera</taxon>
        <taxon>Psocodea</taxon>
        <taxon>Troctomorpha</taxon>
        <taxon>Phthiraptera</taxon>
        <taxon>Amblycera</taxon>
        <taxon>Menoponidae</taxon>
        <taxon>Menopon</taxon>
    </lineage>
</organism>
<keyword evidence="11 14" id="KW-0472">Membrane</keyword>
<evidence type="ECO:0000256" key="2">
    <source>
        <dbReference type="ARBA" id="ARBA00004922"/>
    </source>
</evidence>
<dbReference type="InterPro" id="IPR035518">
    <property type="entry name" value="DPG_synthase"/>
</dbReference>
<keyword evidence="10 14" id="KW-1133">Transmembrane helix</keyword>
<dbReference type="InterPro" id="IPR001173">
    <property type="entry name" value="Glyco_trans_2-like"/>
</dbReference>
<feature type="transmembrane region" description="Helical" evidence="14">
    <location>
        <begin position="220"/>
        <end position="238"/>
    </location>
</feature>
<dbReference type="EC" id="2.4.1.117" evidence="4"/>
<protein>
    <recommendedName>
        <fullName evidence="13">Dolichyl-phosphate beta-glucosyltransferase</fullName>
        <ecNumber evidence="4">2.4.1.117</ecNumber>
    </recommendedName>
</protein>
<dbReference type="GO" id="GO:0006487">
    <property type="term" value="P:protein N-linked glycosylation"/>
    <property type="evidence" value="ECO:0007669"/>
    <property type="project" value="TreeGrafter"/>
</dbReference>
<evidence type="ECO:0000256" key="13">
    <source>
        <dbReference type="ARBA" id="ARBA00070518"/>
    </source>
</evidence>
<keyword evidence="8" id="KW-0256">Endoplasmic reticulum</keyword>
<keyword evidence="9" id="KW-0735">Signal-anchor</keyword>
<comment type="caution">
    <text evidence="16">The sequence shown here is derived from an EMBL/GenBank/DDBJ whole genome shotgun (WGS) entry which is preliminary data.</text>
</comment>
<comment type="catalytic activity">
    <reaction evidence="12">
        <text>a di-trans,poly-cis-dolichyl phosphate + UDP-alpha-D-glucose = a di-trans,poly-cis-dolichyl beta-D-glucosyl phosphate + UDP</text>
        <dbReference type="Rhea" id="RHEA:15401"/>
        <dbReference type="Rhea" id="RHEA-COMP:19498"/>
        <dbReference type="Rhea" id="RHEA-COMP:19502"/>
        <dbReference type="ChEBI" id="CHEBI:57525"/>
        <dbReference type="ChEBI" id="CHEBI:57683"/>
        <dbReference type="ChEBI" id="CHEBI:58223"/>
        <dbReference type="ChEBI" id="CHEBI:58885"/>
        <dbReference type="EC" id="2.4.1.117"/>
    </reaction>
    <physiologicalReaction direction="left-to-right" evidence="12">
        <dbReference type="Rhea" id="RHEA:15402"/>
    </physiologicalReaction>
</comment>
<dbReference type="CDD" id="cd04188">
    <property type="entry name" value="DPG_synthase"/>
    <property type="match status" value="1"/>
</dbReference>
<evidence type="ECO:0000256" key="6">
    <source>
        <dbReference type="ARBA" id="ARBA00022679"/>
    </source>
</evidence>
<proteinExistence type="inferred from homology"/>
<comment type="pathway">
    <text evidence="2">Protein modification; protein glycosylation.</text>
</comment>
<feature type="domain" description="Glycosyltransferase 2-like" evidence="15">
    <location>
        <begin position="71"/>
        <end position="182"/>
    </location>
</feature>
<evidence type="ECO:0000256" key="1">
    <source>
        <dbReference type="ARBA" id="ARBA00004389"/>
    </source>
</evidence>
<evidence type="ECO:0000256" key="9">
    <source>
        <dbReference type="ARBA" id="ARBA00022968"/>
    </source>
</evidence>
<keyword evidence="5" id="KW-0328">Glycosyltransferase</keyword>
<evidence type="ECO:0000256" key="4">
    <source>
        <dbReference type="ARBA" id="ARBA00012583"/>
    </source>
</evidence>
<dbReference type="InterPro" id="IPR029044">
    <property type="entry name" value="Nucleotide-diphossugar_trans"/>
</dbReference>
<gene>
    <name evidence="16" type="ORF">PYX00_000342</name>
</gene>
<dbReference type="FunFam" id="3.90.550.10:FF:000068">
    <property type="entry name" value="ALG5, dolichyl-phosphate beta-glucosyltransferase"/>
    <property type="match status" value="1"/>
</dbReference>
<keyword evidence="7 14" id="KW-0812">Transmembrane</keyword>
<evidence type="ECO:0000256" key="12">
    <source>
        <dbReference type="ARBA" id="ARBA00045097"/>
    </source>
</evidence>
<evidence type="ECO:0000313" key="16">
    <source>
        <dbReference type="EMBL" id="KAL0278546.1"/>
    </source>
</evidence>
<sequence>MGPLALSGILYYILVPSFLTVVVLCILVRKFSKPYQQGFNYTKKEKQYFDPKEEKYKDFPSILDKSSIHLSVIVPAYDEQNRLPSMLDECLQFLESVETSGCYNYEVIIVNDGSKDKTSDVALGYVKKYTANKVRLLELETNRGKGGAVYMGIQCARGAVILFADADGATTFDDLTKLESALELLLKNDYKINPEVIAEESAIICGSRAHLEKEASAKRSLFRTILMHGFHFLVWLFAVRSIRDTQCGFKLLTRKAARLCFRSLHIKRWAFDVELLYIAERYNIPIVEIAVRWTEIEGSKLVPFWSWLQMGRDLFLIWFRYTIGAWKLAERED</sequence>